<reference evidence="3 4" key="1">
    <citation type="journal article" date="2020" name="G3 (Bethesda)">
        <title>Improved Reference Genome for Cyclotella cryptica CCMP332, a Model for Cell Wall Morphogenesis, Salinity Adaptation, and Lipid Production in Diatoms (Bacillariophyta).</title>
        <authorList>
            <person name="Roberts W.R."/>
            <person name="Downey K.M."/>
            <person name="Ruck E.C."/>
            <person name="Traller J.C."/>
            <person name="Alverson A.J."/>
        </authorList>
    </citation>
    <scope>NUCLEOTIDE SEQUENCE [LARGE SCALE GENOMIC DNA]</scope>
    <source>
        <strain evidence="3 4">CCMP332</strain>
    </source>
</reference>
<feature type="chain" id="PRO_5044749948" evidence="2">
    <location>
        <begin position="25"/>
        <end position="526"/>
    </location>
</feature>
<organism evidence="3 4">
    <name type="scientific">Cyclotella cryptica</name>
    <dbReference type="NCBI Taxonomy" id="29204"/>
    <lineage>
        <taxon>Eukaryota</taxon>
        <taxon>Sar</taxon>
        <taxon>Stramenopiles</taxon>
        <taxon>Ochrophyta</taxon>
        <taxon>Bacillariophyta</taxon>
        <taxon>Coscinodiscophyceae</taxon>
        <taxon>Thalassiosirophycidae</taxon>
        <taxon>Stephanodiscales</taxon>
        <taxon>Stephanodiscaceae</taxon>
        <taxon>Cyclotella</taxon>
    </lineage>
</organism>
<gene>
    <name evidence="3" type="ORF">HJC23_010686</name>
</gene>
<dbReference type="EMBL" id="JABMIG020000233">
    <property type="protein sequence ID" value="KAL3784562.1"/>
    <property type="molecule type" value="Genomic_DNA"/>
</dbReference>
<dbReference type="AlphaFoldDB" id="A0ABD3PAA1"/>
<feature type="region of interest" description="Disordered" evidence="1">
    <location>
        <begin position="485"/>
        <end position="526"/>
    </location>
</feature>
<evidence type="ECO:0000313" key="4">
    <source>
        <dbReference type="Proteomes" id="UP001516023"/>
    </source>
</evidence>
<evidence type="ECO:0000313" key="3">
    <source>
        <dbReference type="EMBL" id="KAL3784562.1"/>
    </source>
</evidence>
<name>A0ABD3PAA1_9STRA</name>
<sequence>MWRSVSFGGAGLSTMASLLDLVISGGPDEDLKPLRPEFVTANDPAGAQVFLYTGTDMGLCCGVIGNKGRVCVKLASECSTISHSRNKKALSPGTWYVYDNTEATYLNPSLEEAIASKSALWAQSKDGVLHVASWEQLMSFCKSNAEASSPSQQVSEALGRSFVLEASEPIGSLPKTPRVQLPRSVFSSGVVGDRELEATLQASLATTEEALAELYSLCTKLSARLGTPSKDTPHHGSVFNDLAAAHLYSSELDSRATITGAAVSEHASKLEDMGVEMQAIVQQVARVGSHSQAAYDTATRTATSVAGLGSTGVVGRLDSMGLALRKSEANTARLEMDVASLSELVQALLAERERGQRSGENRRGEAATMVTLQAEVASMKGDLRDQLKVLVSTQNGQGPVKVGNVMFDGVRSCAQYLASNNITFDVIELLCDQFTLLASLTNRSQTQGEVETQAILQMKTDVTPAAQTTLRRELDQQITAFQTLKRSLQHKNKQGGEGGEEAPNRKKKNRRQGKAAGAPGEQGDSE</sequence>
<keyword evidence="2" id="KW-0732">Signal</keyword>
<protein>
    <submittedName>
        <fullName evidence="3">Uncharacterized protein</fullName>
    </submittedName>
</protein>
<comment type="caution">
    <text evidence="3">The sequence shown here is derived from an EMBL/GenBank/DDBJ whole genome shotgun (WGS) entry which is preliminary data.</text>
</comment>
<dbReference type="Proteomes" id="UP001516023">
    <property type="component" value="Unassembled WGS sequence"/>
</dbReference>
<accession>A0ABD3PAA1</accession>
<keyword evidence="4" id="KW-1185">Reference proteome</keyword>
<evidence type="ECO:0000256" key="2">
    <source>
        <dbReference type="SAM" id="SignalP"/>
    </source>
</evidence>
<proteinExistence type="predicted"/>
<evidence type="ECO:0000256" key="1">
    <source>
        <dbReference type="SAM" id="MobiDB-lite"/>
    </source>
</evidence>
<feature type="signal peptide" evidence="2">
    <location>
        <begin position="1"/>
        <end position="24"/>
    </location>
</feature>